<dbReference type="OrthoDB" id="5773047at2"/>
<dbReference type="KEGG" id="spir:CWM47_08950"/>
<evidence type="ECO:0000313" key="1">
    <source>
        <dbReference type="EMBL" id="AUD01935.1"/>
    </source>
</evidence>
<accession>A0A2K8YWC1</accession>
<proteinExistence type="predicted"/>
<sequence length="69" mass="7904">MLNVQYVTDTKGKPLYVQVPVKEYEKLLADAEELADITAYKKAKKKAGKVVPFDEAFREIEAYHREQAS</sequence>
<dbReference type="RefSeq" id="WP_100987655.1">
    <property type="nucleotide sequence ID" value="NZ_CP025096.1"/>
</dbReference>
<reference evidence="1 2" key="1">
    <citation type="submission" date="2017-11" db="EMBL/GenBank/DDBJ databases">
        <title>Taxonomic description and genome sequences of Spirosoma HA7 sp. nov., isolated from pollen microhabitat of Corylus avellana.</title>
        <authorList>
            <person name="Ambika Manirajan B."/>
            <person name="Suarez C."/>
            <person name="Ratering S."/>
            <person name="Geissler-Plaum R."/>
            <person name="Cardinale M."/>
            <person name="Sylvia S."/>
        </authorList>
    </citation>
    <scope>NUCLEOTIDE SEQUENCE [LARGE SCALE GENOMIC DNA]</scope>
    <source>
        <strain evidence="1 2">HA7</strain>
    </source>
</reference>
<evidence type="ECO:0008006" key="3">
    <source>
        <dbReference type="Google" id="ProtNLM"/>
    </source>
</evidence>
<protein>
    <recommendedName>
        <fullName evidence="3">Prevent-host-death protein</fullName>
    </recommendedName>
</protein>
<evidence type="ECO:0000313" key="2">
    <source>
        <dbReference type="Proteomes" id="UP000232883"/>
    </source>
</evidence>
<organism evidence="1 2">
    <name type="scientific">Spirosoma pollinicola</name>
    <dbReference type="NCBI Taxonomy" id="2057025"/>
    <lineage>
        <taxon>Bacteria</taxon>
        <taxon>Pseudomonadati</taxon>
        <taxon>Bacteroidota</taxon>
        <taxon>Cytophagia</taxon>
        <taxon>Cytophagales</taxon>
        <taxon>Cytophagaceae</taxon>
        <taxon>Spirosoma</taxon>
    </lineage>
</organism>
<dbReference type="EMBL" id="CP025096">
    <property type="protein sequence ID" value="AUD01935.1"/>
    <property type="molecule type" value="Genomic_DNA"/>
</dbReference>
<name>A0A2K8YWC1_9BACT</name>
<dbReference type="Proteomes" id="UP000232883">
    <property type="component" value="Chromosome"/>
</dbReference>
<gene>
    <name evidence="1" type="ORF">CWM47_08950</name>
</gene>
<keyword evidence="2" id="KW-1185">Reference proteome</keyword>
<dbReference type="AlphaFoldDB" id="A0A2K8YWC1"/>